<reference evidence="7" key="1">
    <citation type="journal article" date="2019" name="Int. J. Syst. Evol. Microbiol.">
        <title>The Global Catalogue of Microorganisms (GCM) 10K type strain sequencing project: providing services to taxonomists for standard genome sequencing and annotation.</title>
        <authorList>
            <consortium name="The Broad Institute Genomics Platform"/>
            <consortium name="The Broad Institute Genome Sequencing Center for Infectious Disease"/>
            <person name="Wu L."/>
            <person name="Ma J."/>
        </authorList>
    </citation>
    <scope>NUCLEOTIDE SEQUENCE [LARGE SCALE GENOMIC DNA]</scope>
    <source>
        <strain evidence="7">JCM 12607</strain>
    </source>
</reference>
<dbReference type="InterPro" id="IPR028082">
    <property type="entry name" value="Peripla_BP_I"/>
</dbReference>
<dbReference type="SUPFAM" id="SSF53822">
    <property type="entry name" value="Periplasmic binding protein-like I"/>
    <property type="match status" value="1"/>
</dbReference>
<accession>A0ABW2WMS6</accession>
<evidence type="ECO:0000256" key="3">
    <source>
        <dbReference type="ARBA" id="ARBA00023163"/>
    </source>
</evidence>
<sequence>MDRPGTDALICGPDGTAQIAQHALQMMGRAIGQDILLAACVDSPGLPLCSPPITTINLHPQPCGLPRDRSAAASHPGQILKTDGDRLAGDPLPLRGCPRHLRHRPSRRRCPGPHQVHRPAHRAPLQAGRTPDHVLRRLRAR</sequence>
<evidence type="ECO:0000259" key="5">
    <source>
        <dbReference type="Pfam" id="PF13377"/>
    </source>
</evidence>
<dbReference type="InterPro" id="IPR046335">
    <property type="entry name" value="LacI/GalR-like_sensor"/>
</dbReference>
<evidence type="ECO:0000313" key="6">
    <source>
        <dbReference type="EMBL" id="MFD0621631.1"/>
    </source>
</evidence>
<feature type="compositionally biased region" description="Basic residues" evidence="4">
    <location>
        <begin position="97"/>
        <end position="121"/>
    </location>
</feature>
<organism evidence="6 7">
    <name type="scientific">Streptomyces sanglieri</name>
    <dbReference type="NCBI Taxonomy" id="193460"/>
    <lineage>
        <taxon>Bacteria</taxon>
        <taxon>Bacillati</taxon>
        <taxon>Actinomycetota</taxon>
        <taxon>Actinomycetes</taxon>
        <taxon>Kitasatosporales</taxon>
        <taxon>Streptomycetaceae</taxon>
        <taxon>Streptomyces</taxon>
    </lineage>
</organism>
<protein>
    <submittedName>
        <fullName evidence="6">Substrate-binding domain-containing protein</fullName>
    </submittedName>
</protein>
<keyword evidence="1" id="KW-0805">Transcription regulation</keyword>
<dbReference type="Gene3D" id="3.40.50.2300">
    <property type="match status" value="1"/>
</dbReference>
<dbReference type="Pfam" id="PF13377">
    <property type="entry name" value="Peripla_BP_3"/>
    <property type="match status" value="1"/>
</dbReference>
<gene>
    <name evidence="6" type="ORF">ACFQ2K_01225</name>
</gene>
<dbReference type="Proteomes" id="UP001596915">
    <property type="component" value="Unassembled WGS sequence"/>
</dbReference>
<evidence type="ECO:0000313" key="7">
    <source>
        <dbReference type="Proteomes" id="UP001596915"/>
    </source>
</evidence>
<keyword evidence="2" id="KW-0238">DNA-binding</keyword>
<keyword evidence="3" id="KW-0804">Transcription</keyword>
<name>A0ABW2WMS6_9ACTN</name>
<evidence type="ECO:0000256" key="4">
    <source>
        <dbReference type="SAM" id="MobiDB-lite"/>
    </source>
</evidence>
<keyword evidence="7" id="KW-1185">Reference proteome</keyword>
<comment type="caution">
    <text evidence="6">The sequence shown here is derived from an EMBL/GenBank/DDBJ whole genome shotgun (WGS) entry which is preliminary data.</text>
</comment>
<evidence type="ECO:0000256" key="2">
    <source>
        <dbReference type="ARBA" id="ARBA00023125"/>
    </source>
</evidence>
<proteinExistence type="predicted"/>
<feature type="domain" description="Transcriptional regulator LacI/GalR-like sensor" evidence="5">
    <location>
        <begin position="7"/>
        <end position="61"/>
    </location>
</feature>
<evidence type="ECO:0000256" key="1">
    <source>
        <dbReference type="ARBA" id="ARBA00023015"/>
    </source>
</evidence>
<dbReference type="EMBL" id="JBHTGL010000002">
    <property type="protein sequence ID" value="MFD0621631.1"/>
    <property type="molecule type" value="Genomic_DNA"/>
</dbReference>
<feature type="region of interest" description="Disordered" evidence="4">
    <location>
        <begin position="67"/>
        <end position="133"/>
    </location>
</feature>